<sequence length="107" mass="11184">MEIHIKTIGLPGAKKLRSIATARIGAALGRVGHAVQSVTIRLSGMHKPLGVADKLCRVVIQMKGRFVVFEELGPDAGRVIERAAARVQSAIASQAGAHEAGRTALPA</sequence>
<organism evidence="1 2">
    <name type="scientific">Zoogloea oryzae</name>
    <dbReference type="NCBI Taxonomy" id="310767"/>
    <lineage>
        <taxon>Bacteria</taxon>
        <taxon>Pseudomonadati</taxon>
        <taxon>Pseudomonadota</taxon>
        <taxon>Betaproteobacteria</taxon>
        <taxon>Rhodocyclales</taxon>
        <taxon>Zoogloeaceae</taxon>
        <taxon>Zoogloea</taxon>
    </lineage>
</organism>
<reference evidence="2" key="1">
    <citation type="journal article" date="2019" name="Int. J. Syst. Evol. Microbiol.">
        <title>The Global Catalogue of Microorganisms (GCM) 10K type strain sequencing project: providing services to taxonomists for standard genome sequencing and annotation.</title>
        <authorList>
            <consortium name="The Broad Institute Genomics Platform"/>
            <consortium name="The Broad Institute Genome Sequencing Center for Infectious Disease"/>
            <person name="Wu L."/>
            <person name="Ma J."/>
        </authorList>
    </citation>
    <scope>NUCLEOTIDE SEQUENCE [LARGE SCALE GENOMIC DNA]</scope>
    <source>
        <strain evidence="2">NBRC 102407</strain>
    </source>
</reference>
<proteinExistence type="predicted"/>
<evidence type="ECO:0000313" key="2">
    <source>
        <dbReference type="Proteomes" id="UP001157167"/>
    </source>
</evidence>
<dbReference type="RefSeq" id="WP_153160394.1">
    <property type="nucleotide sequence ID" value="NZ_BSPX01000033.1"/>
</dbReference>
<evidence type="ECO:0000313" key="1">
    <source>
        <dbReference type="EMBL" id="GLT22847.1"/>
    </source>
</evidence>
<protein>
    <submittedName>
        <fullName evidence="1">Uncharacterized protein</fullName>
    </submittedName>
</protein>
<comment type="caution">
    <text evidence="1">The sequence shown here is derived from an EMBL/GenBank/DDBJ whole genome shotgun (WGS) entry which is preliminary data.</text>
</comment>
<accession>A0ABQ6FCA3</accession>
<gene>
    <name evidence="1" type="ORF">GCM10007933_23080</name>
</gene>
<dbReference type="EMBL" id="BSPX01000033">
    <property type="protein sequence ID" value="GLT22847.1"/>
    <property type="molecule type" value="Genomic_DNA"/>
</dbReference>
<dbReference type="Proteomes" id="UP001157167">
    <property type="component" value="Unassembled WGS sequence"/>
</dbReference>
<keyword evidence="2" id="KW-1185">Reference proteome</keyword>
<dbReference type="InterPro" id="IPR036567">
    <property type="entry name" value="RHF-like"/>
</dbReference>
<dbReference type="SUPFAM" id="SSF69754">
    <property type="entry name" value="Ribosome binding protein Y (YfiA homologue)"/>
    <property type="match status" value="1"/>
</dbReference>
<name>A0ABQ6FCA3_9RHOO</name>